<keyword evidence="3" id="KW-0489">Methyltransferase</keyword>
<dbReference type="PANTHER" id="PTHR42912">
    <property type="entry name" value="METHYLTRANSFERASE"/>
    <property type="match status" value="1"/>
</dbReference>
<dbReference type="STRING" id="381665.SAMN05216554_2380"/>
<dbReference type="AlphaFoldDB" id="A0A1H3Q9T1"/>
<dbReference type="InterPro" id="IPR050508">
    <property type="entry name" value="Methyltransf_Superfamily"/>
</dbReference>
<evidence type="ECO:0000259" key="2">
    <source>
        <dbReference type="Pfam" id="PF08241"/>
    </source>
</evidence>
<evidence type="ECO:0000313" key="4">
    <source>
        <dbReference type="Proteomes" id="UP000198891"/>
    </source>
</evidence>
<organism evidence="3 4">
    <name type="scientific">Herbiconiux ginsengi</name>
    <dbReference type="NCBI Taxonomy" id="381665"/>
    <lineage>
        <taxon>Bacteria</taxon>
        <taxon>Bacillati</taxon>
        <taxon>Actinomycetota</taxon>
        <taxon>Actinomycetes</taxon>
        <taxon>Micrococcales</taxon>
        <taxon>Microbacteriaceae</taxon>
        <taxon>Herbiconiux</taxon>
    </lineage>
</organism>
<keyword evidence="3" id="KW-0808">Transferase</keyword>
<dbReference type="GO" id="GO:0032259">
    <property type="term" value="P:methylation"/>
    <property type="evidence" value="ECO:0007669"/>
    <property type="project" value="UniProtKB-KW"/>
</dbReference>
<dbReference type="CDD" id="cd02440">
    <property type="entry name" value="AdoMet_MTases"/>
    <property type="match status" value="1"/>
</dbReference>
<name>A0A1H3Q9T1_9MICO</name>
<dbReference type="InterPro" id="IPR029063">
    <property type="entry name" value="SAM-dependent_MTases_sf"/>
</dbReference>
<dbReference type="GO" id="GO:0008757">
    <property type="term" value="F:S-adenosylmethionine-dependent methyltransferase activity"/>
    <property type="evidence" value="ECO:0007669"/>
    <property type="project" value="InterPro"/>
</dbReference>
<dbReference type="OrthoDB" id="9795634at2"/>
<gene>
    <name evidence="3" type="ORF">SAMN05216554_2380</name>
</gene>
<dbReference type="EMBL" id="FNPZ01000002">
    <property type="protein sequence ID" value="SDZ09785.1"/>
    <property type="molecule type" value="Genomic_DNA"/>
</dbReference>
<reference evidence="3 4" key="1">
    <citation type="submission" date="2016-10" db="EMBL/GenBank/DDBJ databases">
        <authorList>
            <person name="de Groot N.N."/>
        </authorList>
    </citation>
    <scope>NUCLEOTIDE SEQUENCE [LARGE SCALE GENOMIC DNA]</scope>
    <source>
        <strain evidence="3 4">CGMCC 4.3491</strain>
    </source>
</reference>
<proteinExistence type="predicted"/>
<dbReference type="RefSeq" id="WP_092553721.1">
    <property type="nucleotide sequence ID" value="NZ_FNPZ01000002.1"/>
</dbReference>
<dbReference type="SUPFAM" id="SSF53335">
    <property type="entry name" value="S-adenosyl-L-methionine-dependent methyltransferases"/>
    <property type="match status" value="1"/>
</dbReference>
<evidence type="ECO:0000313" key="3">
    <source>
        <dbReference type="EMBL" id="SDZ09785.1"/>
    </source>
</evidence>
<dbReference type="InterPro" id="IPR013216">
    <property type="entry name" value="Methyltransf_11"/>
</dbReference>
<protein>
    <submittedName>
        <fullName evidence="3">Methyltransferase domain-containing protein</fullName>
    </submittedName>
</protein>
<feature type="compositionally biased region" description="Low complexity" evidence="1">
    <location>
        <begin position="1"/>
        <end position="10"/>
    </location>
</feature>
<accession>A0A1H3Q9T1</accession>
<feature type="domain" description="Methyltransferase type 11" evidence="2">
    <location>
        <begin position="56"/>
        <end position="146"/>
    </location>
</feature>
<dbReference type="Gene3D" id="3.40.50.150">
    <property type="entry name" value="Vaccinia Virus protein VP39"/>
    <property type="match status" value="1"/>
</dbReference>
<sequence length="263" mass="27495">MSGDTSSGSSDGHDDGDRQGWSAVAGEWASLWGDFADPVRHILIAEGRVATGTRVLDVGCGSGEFLRALTEAGAVAVGIDPARGMVDEAKRRAPGAEVRQGGMEDLPWADVSFDVVTAVNALQFADDTLEALGEMIRVAGPGGRIAVANWADRAHNDIDSVEIAVAAADGEDPLPDGDLRVEGGLEELFRDAGLEVLSAGLVELPWEAADDDSLVRGVLLGAPPEERRASAAVVLAAARPFARPEGGYRLLNAFRYVVGRVPD</sequence>
<keyword evidence="4" id="KW-1185">Reference proteome</keyword>
<dbReference type="Proteomes" id="UP000198891">
    <property type="component" value="Unassembled WGS sequence"/>
</dbReference>
<evidence type="ECO:0000256" key="1">
    <source>
        <dbReference type="SAM" id="MobiDB-lite"/>
    </source>
</evidence>
<feature type="region of interest" description="Disordered" evidence="1">
    <location>
        <begin position="1"/>
        <end position="20"/>
    </location>
</feature>
<dbReference type="Pfam" id="PF08241">
    <property type="entry name" value="Methyltransf_11"/>
    <property type="match status" value="1"/>
</dbReference>